<sequence length="410" mass="44481">MMRQTHSALVGRSDQGVLLRGQSNMRREAQDVHVARSAKSRSLLIFHPAGVFFALAAFMAAMLPWVWLLPLDDPQLAHVRLGLFGFGGLAISGYIMTAQKAWTGRPFPVSPLVLGALAFASRLVSLLFPADAWPMLLLALPVALFIMVPVLRAKRWDKVPLAMVPLLLVWAEVMLLQQRDLAGVLPVAISVLIFIVGGRVVPSFTAEARRRLGLGDLRRPLLWMAVVLLMIGLLDGGAIGTLALVAAMLWVMTCSIDGFGLGRANRMLSLGYAGLLPGLLAVVAARFGLVPHLVQVHALTMGTMGAMILAIASRVTMLRSEYTEIQPRRRHWYALGLIFGSAVARAFAEVSEQAPLCLLVAGTLWSAAWIVFLSAHVQALMKPAPFPLLSAKRPRQFVGEHVDANPARLP</sequence>
<feature type="transmembrane region" description="Helical" evidence="1">
    <location>
        <begin position="355"/>
        <end position="377"/>
    </location>
</feature>
<proteinExistence type="predicted"/>
<reference evidence="2" key="2">
    <citation type="submission" date="2020-09" db="EMBL/GenBank/DDBJ databases">
        <authorList>
            <person name="Sun Q."/>
            <person name="Kim S."/>
        </authorList>
    </citation>
    <scope>NUCLEOTIDE SEQUENCE</scope>
    <source>
        <strain evidence="2">KCTC 42249</strain>
    </source>
</reference>
<evidence type="ECO:0000313" key="2">
    <source>
        <dbReference type="EMBL" id="GHD21904.1"/>
    </source>
</evidence>
<dbReference type="InterPro" id="IPR010266">
    <property type="entry name" value="NnrS"/>
</dbReference>
<feature type="transmembrane region" description="Helical" evidence="1">
    <location>
        <begin position="330"/>
        <end position="348"/>
    </location>
</feature>
<keyword evidence="1" id="KW-1133">Transmembrane helix</keyword>
<accession>A0A8J3GMA7</accession>
<comment type="caution">
    <text evidence="2">The sequence shown here is derived from an EMBL/GenBank/DDBJ whole genome shotgun (WGS) entry which is preliminary data.</text>
</comment>
<evidence type="ECO:0000313" key="3">
    <source>
        <dbReference type="Proteomes" id="UP000630142"/>
    </source>
</evidence>
<feature type="transmembrane region" description="Helical" evidence="1">
    <location>
        <begin position="134"/>
        <end position="152"/>
    </location>
</feature>
<dbReference type="AlphaFoldDB" id="A0A8J3GMA7"/>
<reference evidence="2" key="1">
    <citation type="journal article" date="2014" name="Int. J. Syst. Evol. Microbiol.">
        <title>Complete genome sequence of Corynebacterium casei LMG S-19264T (=DSM 44701T), isolated from a smear-ripened cheese.</title>
        <authorList>
            <consortium name="US DOE Joint Genome Institute (JGI-PGF)"/>
            <person name="Walter F."/>
            <person name="Albersmeier A."/>
            <person name="Kalinowski J."/>
            <person name="Ruckert C."/>
        </authorList>
    </citation>
    <scope>NUCLEOTIDE SEQUENCE</scope>
    <source>
        <strain evidence="2">KCTC 42249</strain>
    </source>
</reference>
<feature type="transmembrane region" description="Helical" evidence="1">
    <location>
        <begin position="79"/>
        <end position="97"/>
    </location>
</feature>
<feature type="transmembrane region" description="Helical" evidence="1">
    <location>
        <begin position="270"/>
        <end position="289"/>
    </location>
</feature>
<feature type="transmembrane region" description="Helical" evidence="1">
    <location>
        <begin position="109"/>
        <end position="128"/>
    </location>
</feature>
<protein>
    <submittedName>
        <fullName evidence="2">Short-chain dehydrogenase</fullName>
    </submittedName>
</protein>
<keyword evidence="3" id="KW-1185">Reference proteome</keyword>
<feature type="transmembrane region" description="Helical" evidence="1">
    <location>
        <begin position="296"/>
        <end position="318"/>
    </location>
</feature>
<name>A0A8J3GMA7_9HYPH</name>
<dbReference type="Pfam" id="PF05940">
    <property type="entry name" value="NnrS"/>
    <property type="match status" value="1"/>
</dbReference>
<feature type="transmembrane region" description="Helical" evidence="1">
    <location>
        <begin position="182"/>
        <end position="201"/>
    </location>
</feature>
<evidence type="ECO:0000256" key="1">
    <source>
        <dbReference type="SAM" id="Phobius"/>
    </source>
</evidence>
<keyword evidence="1" id="KW-0812">Transmembrane</keyword>
<gene>
    <name evidence="2" type="primary">nnrS</name>
    <name evidence="2" type="ORF">GCM10016234_35670</name>
</gene>
<keyword evidence="1" id="KW-0472">Membrane</keyword>
<dbReference type="EMBL" id="BMZQ01000004">
    <property type="protein sequence ID" value="GHD21904.1"/>
    <property type="molecule type" value="Genomic_DNA"/>
</dbReference>
<feature type="transmembrane region" description="Helical" evidence="1">
    <location>
        <begin position="43"/>
        <end position="67"/>
    </location>
</feature>
<dbReference type="Proteomes" id="UP000630142">
    <property type="component" value="Unassembled WGS sequence"/>
</dbReference>
<feature type="transmembrane region" description="Helical" evidence="1">
    <location>
        <begin position="159"/>
        <end position="176"/>
    </location>
</feature>
<organism evidence="2 3">
    <name type="scientific">Tianweitania populi</name>
    <dbReference type="NCBI Taxonomy" id="1607949"/>
    <lineage>
        <taxon>Bacteria</taxon>
        <taxon>Pseudomonadati</taxon>
        <taxon>Pseudomonadota</taxon>
        <taxon>Alphaproteobacteria</taxon>
        <taxon>Hyphomicrobiales</taxon>
        <taxon>Phyllobacteriaceae</taxon>
        <taxon>Tianweitania</taxon>
    </lineage>
</organism>
<feature type="transmembrane region" description="Helical" evidence="1">
    <location>
        <begin position="221"/>
        <end position="250"/>
    </location>
</feature>